<protein>
    <recommendedName>
        <fullName evidence="3">Class I SAM-dependent methyltransferase</fullName>
    </recommendedName>
</protein>
<gene>
    <name evidence="1" type="ORF">E0F88_25780</name>
</gene>
<dbReference type="OrthoDB" id="9784101at2"/>
<evidence type="ECO:0008006" key="3">
    <source>
        <dbReference type="Google" id="ProtNLM"/>
    </source>
</evidence>
<reference evidence="1 2" key="1">
    <citation type="submission" date="2019-03" db="EMBL/GenBank/DDBJ databases">
        <title>Dyadobacter AR-3-6 sp. nov., isolated from arctic soil.</title>
        <authorList>
            <person name="Chaudhary D.K."/>
        </authorList>
    </citation>
    <scope>NUCLEOTIDE SEQUENCE [LARGE SCALE GENOMIC DNA]</scope>
    <source>
        <strain evidence="1 2">AR-3-6</strain>
    </source>
</reference>
<accession>A0A4R5DC75</accession>
<dbReference type="EMBL" id="SMFL01000012">
    <property type="protein sequence ID" value="TDE11326.1"/>
    <property type="molecule type" value="Genomic_DNA"/>
</dbReference>
<dbReference type="RefSeq" id="WP_131961173.1">
    <property type="nucleotide sequence ID" value="NZ_SMFL01000012.1"/>
</dbReference>
<dbReference type="InterPro" id="IPR029063">
    <property type="entry name" value="SAM-dependent_MTases_sf"/>
</dbReference>
<comment type="caution">
    <text evidence="1">The sequence shown here is derived from an EMBL/GenBank/DDBJ whole genome shotgun (WGS) entry which is preliminary data.</text>
</comment>
<name>A0A4R5DC75_9BACT</name>
<dbReference type="SUPFAM" id="SSF53335">
    <property type="entry name" value="S-adenosyl-L-methionine-dependent methyltransferases"/>
    <property type="match status" value="1"/>
</dbReference>
<sequence>MAGLSNPNAVNIISHQLDFMGDDLPSGNLEGILMANSLHYVQDKITFLRIIAIKLKPSGCFLIVEYEITKANPWVPYPAGFNKLCMIFEEVGYRKAVLAGEMQSGFGPVKLFSEIFARTW</sequence>
<evidence type="ECO:0000313" key="2">
    <source>
        <dbReference type="Proteomes" id="UP000294850"/>
    </source>
</evidence>
<organism evidence="1 2">
    <name type="scientific">Dyadobacter psychrotolerans</name>
    <dbReference type="NCBI Taxonomy" id="2541721"/>
    <lineage>
        <taxon>Bacteria</taxon>
        <taxon>Pseudomonadati</taxon>
        <taxon>Bacteroidota</taxon>
        <taxon>Cytophagia</taxon>
        <taxon>Cytophagales</taxon>
        <taxon>Spirosomataceae</taxon>
        <taxon>Dyadobacter</taxon>
    </lineage>
</organism>
<dbReference type="Proteomes" id="UP000294850">
    <property type="component" value="Unassembled WGS sequence"/>
</dbReference>
<dbReference type="Gene3D" id="3.40.50.150">
    <property type="entry name" value="Vaccinia Virus protein VP39"/>
    <property type="match status" value="1"/>
</dbReference>
<dbReference type="AlphaFoldDB" id="A0A4R5DC75"/>
<keyword evidence="2" id="KW-1185">Reference proteome</keyword>
<evidence type="ECO:0000313" key="1">
    <source>
        <dbReference type="EMBL" id="TDE11326.1"/>
    </source>
</evidence>
<proteinExistence type="predicted"/>